<comment type="caution">
    <text evidence="5">The sequence shown here is derived from an EMBL/GenBank/DDBJ whole genome shotgun (WGS) entry which is preliminary data.</text>
</comment>
<keyword evidence="2" id="KW-0238">DNA-binding</keyword>
<dbReference type="Proteomes" id="UP000179243">
    <property type="component" value="Unassembled WGS sequence"/>
</dbReference>
<proteinExistence type="predicted"/>
<keyword evidence="3" id="KW-0804">Transcription</keyword>
<evidence type="ECO:0000256" key="2">
    <source>
        <dbReference type="ARBA" id="ARBA00023125"/>
    </source>
</evidence>
<sequence>MWKGYFFAIRLKKKVFMGTFKIKRFSFLFAVFFTQTVFTSDFLSEDFESPQTLNTWDMRGDDSANVPVLVDRSFAFQGNGGLRISAGHYLSRNMRIPIDSGLFGHGFYCTWYFRLFYSDTICPNTDKVFTAMLRFIIVSASGENLSNPTVIISKKEDGNNHLQVLMRSRKGDQPLHVPTRFLCPLQQDTWYKARFFVRIRNDTLTDSMYINDSLFMTGSRALAVRLGIFHSWNLGLSNCSKTHIAAMDVDNISIVQASTIEGNEIPIEAPAMAFPPAFGYLNNMQPEFILLSGPAATALTPYVWIAVDSAGRTLAESLFTADQQLRFSRKFITGVSYTYRTGFADSSGNIRIRGNDKPFHIGMQQGFSSSMDPKVFRMSLEPSAEGSNEFHSGDTVKLQFHCNPSWKDWYIDLNLSAESYAGQRNDQFGAFDPGANITYSIDHSSGVYFKYPEGSNFWHSLAQTTDSALFPLQILLIEKVVVQREFGEMRIAFRMHKAMRKGLWTVNAYIVSDKQARMVSFSPLYITITESSHWRIAVYIGSAILVLCTALAVRAYIRHEQHSPGWTVIARQVEQFLKDHYGEQELDSQKIAATVRLSERRLSTIYQAIQGRSPVQHLREMRIEKARELLKTTRQTVSEIGYIVGFSDPVIFQRNFKNQTGLTPRQFREKQA</sequence>
<dbReference type="SUPFAM" id="SSF46689">
    <property type="entry name" value="Homeodomain-like"/>
    <property type="match status" value="1"/>
</dbReference>
<protein>
    <recommendedName>
        <fullName evidence="4">HTH araC/xylS-type domain-containing protein</fullName>
    </recommendedName>
</protein>
<dbReference type="PROSITE" id="PS00041">
    <property type="entry name" value="HTH_ARAC_FAMILY_1"/>
    <property type="match status" value="1"/>
</dbReference>
<dbReference type="EMBL" id="MFYX01000124">
    <property type="protein sequence ID" value="OGK01529.1"/>
    <property type="molecule type" value="Genomic_DNA"/>
</dbReference>
<reference evidence="5 6" key="1">
    <citation type="journal article" date="2016" name="Nat. Commun.">
        <title>Thousands of microbial genomes shed light on interconnected biogeochemical processes in an aquifer system.</title>
        <authorList>
            <person name="Anantharaman K."/>
            <person name="Brown C.T."/>
            <person name="Hug L.A."/>
            <person name="Sharon I."/>
            <person name="Castelle C.J."/>
            <person name="Probst A.J."/>
            <person name="Thomas B.C."/>
            <person name="Singh A."/>
            <person name="Wilkins M.J."/>
            <person name="Karaoz U."/>
            <person name="Brodie E.L."/>
            <person name="Williams K.H."/>
            <person name="Hubbard S.S."/>
            <person name="Banfield J.F."/>
        </authorList>
    </citation>
    <scope>NUCLEOTIDE SEQUENCE [LARGE SCALE GENOMIC DNA]</scope>
</reference>
<evidence type="ECO:0000256" key="1">
    <source>
        <dbReference type="ARBA" id="ARBA00023015"/>
    </source>
</evidence>
<dbReference type="SMART" id="SM00342">
    <property type="entry name" value="HTH_ARAC"/>
    <property type="match status" value="1"/>
</dbReference>
<evidence type="ECO:0000259" key="4">
    <source>
        <dbReference type="PROSITE" id="PS01124"/>
    </source>
</evidence>
<evidence type="ECO:0000313" key="6">
    <source>
        <dbReference type="Proteomes" id="UP000179243"/>
    </source>
</evidence>
<dbReference type="InterPro" id="IPR018060">
    <property type="entry name" value="HTH_AraC"/>
</dbReference>
<dbReference type="PROSITE" id="PS01124">
    <property type="entry name" value="HTH_ARAC_FAMILY_2"/>
    <property type="match status" value="1"/>
</dbReference>
<organism evidence="5 6">
    <name type="scientific">Candidatus Raymondbacteria bacterium RIFOXYD12_FULL_49_13</name>
    <dbReference type="NCBI Taxonomy" id="1817890"/>
    <lineage>
        <taxon>Bacteria</taxon>
        <taxon>Raymondiibacteriota</taxon>
    </lineage>
</organism>
<evidence type="ECO:0000256" key="3">
    <source>
        <dbReference type="ARBA" id="ARBA00023163"/>
    </source>
</evidence>
<dbReference type="Pfam" id="PF12833">
    <property type="entry name" value="HTH_18"/>
    <property type="match status" value="1"/>
</dbReference>
<keyword evidence="1" id="KW-0805">Transcription regulation</keyword>
<dbReference type="PANTHER" id="PTHR43280">
    <property type="entry name" value="ARAC-FAMILY TRANSCRIPTIONAL REGULATOR"/>
    <property type="match status" value="1"/>
</dbReference>
<evidence type="ECO:0000313" key="5">
    <source>
        <dbReference type="EMBL" id="OGK01529.1"/>
    </source>
</evidence>
<dbReference type="GO" id="GO:0003700">
    <property type="term" value="F:DNA-binding transcription factor activity"/>
    <property type="evidence" value="ECO:0007669"/>
    <property type="project" value="InterPro"/>
</dbReference>
<dbReference type="PANTHER" id="PTHR43280:SF2">
    <property type="entry name" value="HTH-TYPE TRANSCRIPTIONAL REGULATOR EXSA"/>
    <property type="match status" value="1"/>
</dbReference>
<dbReference type="InterPro" id="IPR018062">
    <property type="entry name" value="HTH_AraC-typ_CS"/>
</dbReference>
<dbReference type="GO" id="GO:0043565">
    <property type="term" value="F:sequence-specific DNA binding"/>
    <property type="evidence" value="ECO:0007669"/>
    <property type="project" value="InterPro"/>
</dbReference>
<gene>
    <name evidence="5" type="ORF">A2519_05890</name>
</gene>
<dbReference type="AlphaFoldDB" id="A0A1F7F4D9"/>
<name>A0A1F7F4D9_UNCRA</name>
<accession>A0A1F7F4D9</accession>
<feature type="domain" description="HTH araC/xylS-type" evidence="4">
    <location>
        <begin position="571"/>
        <end position="670"/>
    </location>
</feature>
<dbReference type="InterPro" id="IPR009057">
    <property type="entry name" value="Homeodomain-like_sf"/>
</dbReference>
<dbReference type="Gene3D" id="1.10.10.60">
    <property type="entry name" value="Homeodomain-like"/>
    <property type="match status" value="1"/>
</dbReference>